<evidence type="ECO:0000256" key="1">
    <source>
        <dbReference type="SAM" id="Coils"/>
    </source>
</evidence>
<dbReference type="RefSeq" id="WP_250868576.1">
    <property type="nucleotide sequence ID" value="NZ_JAGSOI010000040.1"/>
</dbReference>
<evidence type="ECO:0008006" key="4">
    <source>
        <dbReference type="Google" id="ProtNLM"/>
    </source>
</evidence>
<comment type="caution">
    <text evidence="2">The sequence shown here is derived from an EMBL/GenBank/DDBJ whole genome shotgun (WGS) entry which is preliminary data.</text>
</comment>
<dbReference type="InterPro" id="IPR027267">
    <property type="entry name" value="AH/BAR_dom_sf"/>
</dbReference>
<protein>
    <recommendedName>
        <fullName evidence="4">Lipoprotein</fullName>
    </recommendedName>
</protein>
<evidence type="ECO:0000313" key="2">
    <source>
        <dbReference type="EMBL" id="MCM1987235.1"/>
    </source>
</evidence>
<feature type="coiled-coil region" evidence="1">
    <location>
        <begin position="70"/>
        <end position="97"/>
    </location>
</feature>
<dbReference type="EMBL" id="JAGSOI010000040">
    <property type="protein sequence ID" value="MCM1987235.1"/>
    <property type="molecule type" value="Genomic_DNA"/>
</dbReference>
<keyword evidence="3" id="KW-1185">Reference proteome</keyword>
<keyword evidence="1" id="KW-0175">Coiled coil</keyword>
<gene>
    <name evidence="2" type="ORF">KDK67_09605</name>
</gene>
<dbReference type="Proteomes" id="UP001056766">
    <property type="component" value="Unassembled WGS sequence"/>
</dbReference>
<proteinExistence type="predicted"/>
<dbReference type="SUPFAM" id="SSF103657">
    <property type="entry name" value="BAR/IMD domain-like"/>
    <property type="match status" value="1"/>
</dbReference>
<evidence type="ECO:0000313" key="3">
    <source>
        <dbReference type="Proteomes" id="UP001056766"/>
    </source>
</evidence>
<dbReference type="AlphaFoldDB" id="A0A9E5DB20"/>
<accession>A0A9E5DB20</accession>
<reference evidence="2" key="2">
    <citation type="submission" date="2021-04" db="EMBL/GenBank/DDBJ databases">
        <authorList>
            <person name="Dong X."/>
        </authorList>
    </citation>
    <scope>NUCLEOTIDE SEQUENCE</scope>
    <source>
        <strain evidence="2">LLY</strain>
    </source>
</reference>
<name>A0A9E5DB20_9EURY</name>
<reference evidence="2" key="1">
    <citation type="journal article" date="2021" name="mSystems">
        <title>Bacteria and Archaea Synergistically Convert Glycine Betaine to Biogenic Methane in the Formosa Cold Seep of the South China Sea.</title>
        <authorList>
            <person name="Li L."/>
            <person name="Zhang W."/>
            <person name="Zhang S."/>
            <person name="Song L."/>
            <person name="Sun Q."/>
            <person name="Zhang H."/>
            <person name="Xiang H."/>
            <person name="Dong X."/>
        </authorList>
    </citation>
    <scope>NUCLEOTIDE SEQUENCE</scope>
    <source>
        <strain evidence="2">LLY</strain>
    </source>
</reference>
<dbReference type="PROSITE" id="PS51257">
    <property type="entry name" value="PROKAR_LIPOPROTEIN"/>
    <property type="match status" value="1"/>
</dbReference>
<sequence>MKKMITLILVFVIAVLSSGCMDSGTMSKYDIYIQLYDNDVEEYNPVINELIEKQENYTAAYEAYINASDKDAKENELDEALDQLITAENNYRSTADNIYRHLNEFESFVISNEDTLERKGVDTVQLKADIQDWKEEIRYNLNQFQLNL</sequence>
<organism evidence="2 3">
    <name type="scientific">Methanococcoides seepicolus</name>
    <dbReference type="NCBI Taxonomy" id="2828780"/>
    <lineage>
        <taxon>Archaea</taxon>
        <taxon>Methanobacteriati</taxon>
        <taxon>Methanobacteriota</taxon>
        <taxon>Stenosarchaea group</taxon>
        <taxon>Methanomicrobia</taxon>
        <taxon>Methanosarcinales</taxon>
        <taxon>Methanosarcinaceae</taxon>
        <taxon>Methanococcoides</taxon>
    </lineage>
</organism>